<dbReference type="Proteomes" id="UP000807353">
    <property type="component" value="Unassembled WGS sequence"/>
</dbReference>
<accession>A0A9P6CNV2</accession>
<evidence type="ECO:0000256" key="1">
    <source>
        <dbReference type="SAM" id="Phobius"/>
    </source>
</evidence>
<evidence type="ECO:0000313" key="4">
    <source>
        <dbReference type="Proteomes" id="UP000807353"/>
    </source>
</evidence>
<feature type="domain" description="Distal membrane-arm assembly complex protein 1-like" evidence="2">
    <location>
        <begin position="27"/>
        <end position="68"/>
    </location>
</feature>
<dbReference type="EMBL" id="MU150237">
    <property type="protein sequence ID" value="KAF9467349.1"/>
    <property type="molecule type" value="Genomic_DNA"/>
</dbReference>
<organism evidence="3 4">
    <name type="scientific">Collybia nuda</name>
    <dbReference type="NCBI Taxonomy" id="64659"/>
    <lineage>
        <taxon>Eukaryota</taxon>
        <taxon>Fungi</taxon>
        <taxon>Dikarya</taxon>
        <taxon>Basidiomycota</taxon>
        <taxon>Agaricomycotina</taxon>
        <taxon>Agaricomycetes</taxon>
        <taxon>Agaricomycetidae</taxon>
        <taxon>Agaricales</taxon>
        <taxon>Tricholomatineae</taxon>
        <taxon>Clitocybaceae</taxon>
        <taxon>Collybia</taxon>
    </lineage>
</organism>
<keyword evidence="1" id="KW-0812">Transmembrane</keyword>
<dbReference type="OrthoDB" id="6604875at2759"/>
<evidence type="ECO:0000259" key="2">
    <source>
        <dbReference type="Pfam" id="PF15055"/>
    </source>
</evidence>
<comment type="caution">
    <text evidence="3">The sequence shown here is derived from an EMBL/GenBank/DDBJ whole genome shotgun (WGS) entry which is preliminary data.</text>
</comment>
<keyword evidence="4" id="KW-1185">Reference proteome</keyword>
<dbReference type="InterPro" id="IPR028036">
    <property type="entry name" value="DMAC1-like_dom"/>
</dbReference>
<evidence type="ECO:0000313" key="3">
    <source>
        <dbReference type="EMBL" id="KAF9467349.1"/>
    </source>
</evidence>
<name>A0A9P6CNV2_9AGAR</name>
<protein>
    <recommendedName>
        <fullName evidence="2">Distal membrane-arm assembly complex protein 1-like domain-containing protein</fullName>
    </recommendedName>
</protein>
<keyword evidence="1" id="KW-0472">Membrane</keyword>
<gene>
    <name evidence="3" type="ORF">BDZ94DRAFT_1305429</name>
</gene>
<proteinExistence type="predicted"/>
<reference evidence="3" key="1">
    <citation type="submission" date="2020-11" db="EMBL/GenBank/DDBJ databases">
        <authorList>
            <consortium name="DOE Joint Genome Institute"/>
            <person name="Ahrendt S."/>
            <person name="Riley R."/>
            <person name="Andreopoulos W."/>
            <person name="Labutti K."/>
            <person name="Pangilinan J."/>
            <person name="Ruiz-Duenas F.J."/>
            <person name="Barrasa J.M."/>
            <person name="Sanchez-Garcia M."/>
            <person name="Camarero S."/>
            <person name="Miyauchi S."/>
            <person name="Serrano A."/>
            <person name="Linde D."/>
            <person name="Babiker R."/>
            <person name="Drula E."/>
            <person name="Ayuso-Fernandez I."/>
            <person name="Pacheco R."/>
            <person name="Padilla G."/>
            <person name="Ferreira P."/>
            <person name="Barriuso J."/>
            <person name="Kellner H."/>
            <person name="Castanera R."/>
            <person name="Alfaro M."/>
            <person name="Ramirez L."/>
            <person name="Pisabarro A.G."/>
            <person name="Kuo A."/>
            <person name="Tritt A."/>
            <person name="Lipzen A."/>
            <person name="He G."/>
            <person name="Yan M."/>
            <person name="Ng V."/>
            <person name="Cullen D."/>
            <person name="Martin F."/>
            <person name="Rosso M.-N."/>
            <person name="Henrissat B."/>
            <person name="Hibbett D."/>
            <person name="Martinez A.T."/>
            <person name="Grigoriev I.V."/>
        </authorList>
    </citation>
    <scope>NUCLEOTIDE SEQUENCE</scope>
    <source>
        <strain evidence="3">CBS 247.69</strain>
    </source>
</reference>
<sequence>MNMASANANLNDALVQEVEVVPARKQDCLSCRIVGTGTFATVGTYALWQSRAAAPGSPGQKKIVAGLGVALLAGGVIRWFQ</sequence>
<dbReference type="AlphaFoldDB" id="A0A9P6CNV2"/>
<dbReference type="Pfam" id="PF15055">
    <property type="entry name" value="DMAC1_Dmo2"/>
    <property type="match status" value="1"/>
</dbReference>
<feature type="transmembrane region" description="Helical" evidence="1">
    <location>
        <begin position="63"/>
        <end position="80"/>
    </location>
</feature>
<keyword evidence="1" id="KW-1133">Transmembrane helix</keyword>